<comment type="caution">
    <text evidence="2">The sequence shown here is derived from an EMBL/GenBank/DDBJ whole genome shotgun (WGS) entry which is preliminary data.</text>
</comment>
<dbReference type="Pfam" id="PF25484">
    <property type="entry name" value="DUF7907"/>
    <property type="match status" value="1"/>
</dbReference>
<gene>
    <name evidence="2" type="ORF">B0T18DRAFT_308328</name>
</gene>
<dbReference type="Proteomes" id="UP001172155">
    <property type="component" value="Unassembled WGS sequence"/>
</dbReference>
<keyword evidence="3" id="KW-1185">Reference proteome</keyword>
<organism evidence="2 3">
    <name type="scientific">Schizothecium vesticola</name>
    <dbReference type="NCBI Taxonomy" id="314040"/>
    <lineage>
        <taxon>Eukaryota</taxon>
        <taxon>Fungi</taxon>
        <taxon>Dikarya</taxon>
        <taxon>Ascomycota</taxon>
        <taxon>Pezizomycotina</taxon>
        <taxon>Sordariomycetes</taxon>
        <taxon>Sordariomycetidae</taxon>
        <taxon>Sordariales</taxon>
        <taxon>Schizotheciaceae</taxon>
        <taxon>Schizothecium</taxon>
    </lineage>
</organism>
<feature type="non-terminal residue" evidence="2">
    <location>
        <position position="208"/>
    </location>
</feature>
<feature type="non-terminal residue" evidence="2">
    <location>
        <position position="1"/>
    </location>
</feature>
<protein>
    <recommendedName>
        <fullName evidence="1">DUF7907 domain-containing protein</fullName>
    </recommendedName>
</protein>
<evidence type="ECO:0000259" key="1">
    <source>
        <dbReference type="Pfam" id="PF25484"/>
    </source>
</evidence>
<name>A0AA40KC37_9PEZI</name>
<feature type="domain" description="DUF7907" evidence="1">
    <location>
        <begin position="4"/>
        <end position="179"/>
    </location>
</feature>
<sequence>TATSTGFRLLAKVTKPFPDLSPPIDKQYLSTAHTGAGLSAGVVSENASNARIWYQNGTAPAPSQELDSILTDGGTPPAPYGIGLQGPDEFDGSVYPDEHRVSVNVGPGTPTMGVELNDEKLPILRVRDVDGLGGKWMVCRRAIWYYYGQDRKFSVLRYVYAGEEAPMDECVPVELVPICAELADLPEGSYSSHEFAVEVPCVVDAAAL</sequence>
<evidence type="ECO:0000313" key="2">
    <source>
        <dbReference type="EMBL" id="KAK0753733.1"/>
    </source>
</evidence>
<reference evidence="2" key="1">
    <citation type="submission" date="2023-06" db="EMBL/GenBank/DDBJ databases">
        <title>Genome-scale phylogeny and comparative genomics of the fungal order Sordariales.</title>
        <authorList>
            <consortium name="Lawrence Berkeley National Laboratory"/>
            <person name="Hensen N."/>
            <person name="Bonometti L."/>
            <person name="Westerberg I."/>
            <person name="Brannstrom I.O."/>
            <person name="Guillou S."/>
            <person name="Cros-Aarteil S."/>
            <person name="Calhoun S."/>
            <person name="Haridas S."/>
            <person name="Kuo A."/>
            <person name="Mondo S."/>
            <person name="Pangilinan J."/>
            <person name="Riley R."/>
            <person name="LaButti K."/>
            <person name="Andreopoulos B."/>
            <person name="Lipzen A."/>
            <person name="Chen C."/>
            <person name="Yanf M."/>
            <person name="Daum C."/>
            <person name="Ng V."/>
            <person name="Clum A."/>
            <person name="Steindorff A."/>
            <person name="Ohm R."/>
            <person name="Martin F."/>
            <person name="Silar P."/>
            <person name="Natvig D."/>
            <person name="Lalanne C."/>
            <person name="Gautier V."/>
            <person name="Ament-velasquez S.L."/>
            <person name="Kruys A."/>
            <person name="Hutchinson M.I."/>
            <person name="Powell A.J."/>
            <person name="Barry K."/>
            <person name="Miller A.N."/>
            <person name="Grigoriev I.V."/>
            <person name="Debuchy R."/>
            <person name="Gladieux P."/>
            <person name="Thoren M.H."/>
            <person name="Johannesson H."/>
        </authorList>
    </citation>
    <scope>NUCLEOTIDE SEQUENCE</scope>
    <source>
        <strain evidence="2">SMH3187-1</strain>
    </source>
</reference>
<dbReference type="AlphaFoldDB" id="A0AA40KC37"/>
<proteinExistence type="predicted"/>
<dbReference type="InterPro" id="IPR057229">
    <property type="entry name" value="DUF7907"/>
</dbReference>
<evidence type="ECO:0000313" key="3">
    <source>
        <dbReference type="Proteomes" id="UP001172155"/>
    </source>
</evidence>
<accession>A0AA40KC37</accession>
<dbReference type="EMBL" id="JAUKUD010000001">
    <property type="protein sequence ID" value="KAK0753733.1"/>
    <property type="molecule type" value="Genomic_DNA"/>
</dbReference>